<dbReference type="Gene3D" id="2.130.10.10">
    <property type="entry name" value="YVTN repeat-like/Quinoprotein amine dehydrogenase"/>
    <property type="match status" value="1"/>
</dbReference>
<evidence type="ECO:0000256" key="1">
    <source>
        <dbReference type="PROSITE-ProRule" id="PRU00221"/>
    </source>
</evidence>
<evidence type="ECO:0000259" key="3">
    <source>
        <dbReference type="Pfam" id="PF12341"/>
    </source>
</evidence>
<feature type="region of interest" description="Disordered" evidence="2">
    <location>
        <begin position="161"/>
        <end position="194"/>
    </location>
</feature>
<dbReference type="OrthoDB" id="427368at2759"/>
<reference evidence="4 5" key="1">
    <citation type="submission" date="2015-09" db="EMBL/GenBank/DDBJ databases">
        <title>Draft genome of the scarab beetle Oryctes borbonicus.</title>
        <authorList>
            <person name="Meyer J.M."/>
            <person name="Markov G.V."/>
            <person name="Baskaran P."/>
            <person name="Herrmann M."/>
            <person name="Sommer R.J."/>
            <person name="Roedelsperger C."/>
        </authorList>
    </citation>
    <scope>NUCLEOTIDE SEQUENCE [LARGE SCALE GENOMIC DNA]</scope>
    <source>
        <strain evidence="4">OB123</strain>
        <tissue evidence="4">Whole animal</tissue>
    </source>
</reference>
<dbReference type="GO" id="GO:0003682">
    <property type="term" value="F:chromatin binding"/>
    <property type="evidence" value="ECO:0007669"/>
    <property type="project" value="TreeGrafter"/>
</dbReference>
<dbReference type="InterPro" id="IPR001680">
    <property type="entry name" value="WD40_rpt"/>
</dbReference>
<dbReference type="PROSITE" id="PS50082">
    <property type="entry name" value="WD_REPEATS_2"/>
    <property type="match status" value="1"/>
</dbReference>
<dbReference type="GO" id="GO:0006261">
    <property type="term" value="P:DNA-templated DNA replication"/>
    <property type="evidence" value="ECO:0007669"/>
    <property type="project" value="TreeGrafter"/>
</dbReference>
<organism evidence="4 5">
    <name type="scientific">Oryctes borbonicus</name>
    <dbReference type="NCBI Taxonomy" id="1629725"/>
    <lineage>
        <taxon>Eukaryota</taxon>
        <taxon>Metazoa</taxon>
        <taxon>Ecdysozoa</taxon>
        <taxon>Arthropoda</taxon>
        <taxon>Hexapoda</taxon>
        <taxon>Insecta</taxon>
        <taxon>Pterygota</taxon>
        <taxon>Neoptera</taxon>
        <taxon>Endopterygota</taxon>
        <taxon>Coleoptera</taxon>
        <taxon>Polyphaga</taxon>
        <taxon>Scarabaeiformia</taxon>
        <taxon>Scarabaeidae</taxon>
        <taxon>Dynastinae</taxon>
        <taxon>Oryctes</taxon>
    </lineage>
</organism>
<protein>
    <recommendedName>
        <fullName evidence="3">WDHD1/CFT4 second beta-propeller domain-containing protein</fullName>
    </recommendedName>
</protein>
<dbReference type="SUPFAM" id="SSF82171">
    <property type="entry name" value="DPP6 N-terminal domain-like"/>
    <property type="match status" value="1"/>
</dbReference>
<dbReference type="PANTHER" id="PTHR19932">
    <property type="entry name" value="WD REPEAT AND HMG-BOX DNA BINDING PROTEIN"/>
    <property type="match status" value="1"/>
</dbReference>
<dbReference type="InterPro" id="IPR022100">
    <property type="entry name" value="WDHD1/CFT4_beta-prop_2nd"/>
</dbReference>
<dbReference type="AlphaFoldDB" id="A0A0T6BCL3"/>
<sequence>MDFDPILGKYLAYPNENVVHIVGTDDWAIYKKLVADSIAVSFSIVQFSPCGNFLAAASEHGDVVIWNVPSQTVVNCSQNQTSTAICAMVWNPLGNGEIAYCDVQGQLGILTNCIGTLEISSEVTEKTDENAEMDFGGIQFEDDDDDGENVVSLEKLKMSVMEPEPELQFDKESSASSSRPRTPEIPMQSPFMPSSTPEHLSPRYLCWNDVGIVKAYGSPEDESKSIEVEFHDTTFHNSMMMQNFQNYTMGSLSTGALAVASSDQITVIPLTSSIKEWSLNIEEGRDITCIATSSKLICFSTSNYLVHICTVYGTQKSAISTPGPTVSMAAYEDVLLLAYHASSPRKDDQCISMMLLRFEGMSVLNKNLPCPLQPESSLFWLGFSDVGTPVSLDSNGMLYLFPLTCNVWLPFCDTTKHVIFSRIRCVSFLI</sequence>
<dbReference type="Pfam" id="PF12341">
    <property type="entry name" value="Mcl1_mid"/>
    <property type="match status" value="1"/>
</dbReference>
<name>A0A0T6BCL3_9SCAR</name>
<dbReference type="GO" id="GO:0000278">
    <property type="term" value="P:mitotic cell cycle"/>
    <property type="evidence" value="ECO:0007669"/>
    <property type="project" value="TreeGrafter"/>
</dbReference>
<dbReference type="GO" id="GO:0043596">
    <property type="term" value="C:nuclear replication fork"/>
    <property type="evidence" value="ECO:0007669"/>
    <property type="project" value="TreeGrafter"/>
</dbReference>
<comment type="caution">
    <text evidence="4">The sequence shown here is derived from an EMBL/GenBank/DDBJ whole genome shotgun (WGS) entry which is preliminary data.</text>
</comment>
<evidence type="ECO:0000313" key="4">
    <source>
        <dbReference type="EMBL" id="KRT85068.1"/>
    </source>
</evidence>
<keyword evidence="1" id="KW-0853">WD repeat</keyword>
<dbReference type="InterPro" id="IPR015943">
    <property type="entry name" value="WD40/YVTN_repeat-like_dom_sf"/>
</dbReference>
<gene>
    <name evidence="4" type="ORF">AMK59_290</name>
</gene>
<feature type="domain" description="WDHD1/CFT4 second beta-propeller" evidence="3">
    <location>
        <begin position="190"/>
        <end position="416"/>
    </location>
</feature>
<proteinExistence type="predicted"/>
<dbReference type="Proteomes" id="UP000051574">
    <property type="component" value="Unassembled WGS sequence"/>
</dbReference>
<keyword evidence="5" id="KW-1185">Reference proteome</keyword>
<evidence type="ECO:0000313" key="5">
    <source>
        <dbReference type="Proteomes" id="UP000051574"/>
    </source>
</evidence>
<evidence type="ECO:0000256" key="2">
    <source>
        <dbReference type="SAM" id="MobiDB-lite"/>
    </source>
</evidence>
<accession>A0A0T6BCL3</accession>
<dbReference type="PANTHER" id="PTHR19932:SF10">
    <property type="entry name" value="WD REPEAT AND HMG-BOX DNA-BINDING PROTEIN 1"/>
    <property type="match status" value="1"/>
</dbReference>
<dbReference type="GO" id="GO:0006281">
    <property type="term" value="P:DNA repair"/>
    <property type="evidence" value="ECO:0007669"/>
    <property type="project" value="TreeGrafter"/>
</dbReference>
<dbReference type="EMBL" id="LJIG01001872">
    <property type="protein sequence ID" value="KRT85068.1"/>
    <property type="molecule type" value="Genomic_DNA"/>
</dbReference>
<feature type="repeat" description="WD" evidence="1">
    <location>
        <begin position="45"/>
        <end position="76"/>
    </location>
</feature>